<accession>A0A2U2PK97</accession>
<dbReference type="Gene3D" id="1.25.40.10">
    <property type="entry name" value="Tetratricopeptide repeat domain"/>
    <property type="match status" value="1"/>
</dbReference>
<comment type="caution">
    <text evidence="2">The sequence shown here is derived from an EMBL/GenBank/DDBJ whole genome shotgun (WGS) entry which is preliminary data.</text>
</comment>
<protein>
    <submittedName>
        <fullName evidence="2">Uncharacterized protein</fullName>
    </submittedName>
</protein>
<proteinExistence type="predicted"/>
<evidence type="ECO:0000313" key="3">
    <source>
        <dbReference type="Proteomes" id="UP000245647"/>
    </source>
</evidence>
<dbReference type="SUPFAM" id="SSF48452">
    <property type="entry name" value="TPR-like"/>
    <property type="match status" value="1"/>
</dbReference>
<dbReference type="EMBL" id="QEAS01000003">
    <property type="protein sequence ID" value="PWG81820.1"/>
    <property type="molecule type" value="Genomic_DNA"/>
</dbReference>
<dbReference type="InterPro" id="IPR011990">
    <property type="entry name" value="TPR-like_helical_dom_sf"/>
</dbReference>
<gene>
    <name evidence="2" type="ORF">DDR33_05525</name>
</gene>
<feature type="repeat" description="TPR" evidence="1">
    <location>
        <begin position="44"/>
        <end position="77"/>
    </location>
</feature>
<dbReference type="RefSeq" id="WP_109414761.1">
    <property type="nucleotide sequence ID" value="NZ_QEAS01000003.1"/>
</dbReference>
<evidence type="ECO:0000313" key="2">
    <source>
        <dbReference type="EMBL" id="PWG81820.1"/>
    </source>
</evidence>
<evidence type="ECO:0000256" key="1">
    <source>
        <dbReference type="PROSITE-ProRule" id="PRU00339"/>
    </source>
</evidence>
<name>A0A2U2PK97_9SPHI</name>
<keyword evidence="1" id="KW-0802">TPR repeat</keyword>
<dbReference type="PROSITE" id="PS50005">
    <property type="entry name" value="TPR"/>
    <property type="match status" value="1"/>
</dbReference>
<dbReference type="AlphaFoldDB" id="A0A2U2PK97"/>
<dbReference type="Proteomes" id="UP000245647">
    <property type="component" value="Unassembled WGS sequence"/>
</dbReference>
<organism evidence="2 3">
    <name type="scientific">Pararcticibacter amylolyticus</name>
    <dbReference type="NCBI Taxonomy" id="2173175"/>
    <lineage>
        <taxon>Bacteria</taxon>
        <taxon>Pseudomonadati</taxon>
        <taxon>Bacteroidota</taxon>
        <taxon>Sphingobacteriia</taxon>
        <taxon>Sphingobacteriales</taxon>
        <taxon>Sphingobacteriaceae</taxon>
        <taxon>Pararcticibacter</taxon>
    </lineage>
</organism>
<keyword evidence="3" id="KW-1185">Reference proteome</keyword>
<reference evidence="2 3" key="1">
    <citation type="submission" date="2018-04" db="EMBL/GenBank/DDBJ databases">
        <title>Pedobacter chongqingensis sp. nov., isolated from a rottenly hemp rope.</title>
        <authorList>
            <person name="Cai Y."/>
        </authorList>
    </citation>
    <scope>NUCLEOTIDE SEQUENCE [LARGE SCALE GENOMIC DNA]</scope>
    <source>
        <strain evidence="2 3">FJ4-8</strain>
    </source>
</reference>
<dbReference type="OrthoDB" id="1072852at2"/>
<sequence length="184" mass="21749">MEETMNDNYKLKFSEKINSYFQDDEWELARAALEKELKKYPDEYWLKTMLSSVYYELRDYQKALLLSEQALQDNPQDYLVLDNYAVVLSVIPGREKDAIDQLQRIIREDINNIAYGEYSEGMRWAKSIVNDSRARLALVNASINERGKALDLLREHLANRQRGIFSNFSKREIIKKIRKIEESL</sequence>
<dbReference type="InterPro" id="IPR019734">
    <property type="entry name" value="TPR_rpt"/>
</dbReference>